<comment type="caution">
    <text evidence="2">The sequence shown here is derived from an EMBL/GenBank/DDBJ whole genome shotgun (WGS) entry which is preliminary data.</text>
</comment>
<gene>
    <name evidence="2" type="ORF">GCM10011588_11730</name>
</gene>
<proteinExistence type="predicted"/>
<keyword evidence="3" id="KW-1185">Reference proteome</keyword>
<reference evidence="2" key="1">
    <citation type="journal article" date="2014" name="Int. J. Syst. Evol. Microbiol.">
        <title>Complete genome sequence of Corynebacterium casei LMG S-19264T (=DSM 44701T), isolated from a smear-ripened cheese.</title>
        <authorList>
            <consortium name="US DOE Joint Genome Institute (JGI-PGF)"/>
            <person name="Walter F."/>
            <person name="Albersmeier A."/>
            <person name="Kalinowski J."/>
            <person name="Ruckert C."/>
        </authorList>
    </citation>
    <scope>NUCLEOTIDE SEQUENCE</scope>
    <source>
        <strain evidence="2">CGMCC 4.3508</strain>
    </source>
</reference>
<reference evidence="2" key="2">
    <citation type="submission" date="2020-09" db="EMBL/GenBank/DDBJ databases">
        <authorList>
            <person name="Sun Q."/>
            <person name="Zhou Y."/>
        </authorList>
    </citation>
    <scope>NUCLEOTIDE SEQUENCE</scope>
    <source>
        <strain evidence="2">CGMCC 4.3508</strain>
    </source>
</reference>
<protein>
    <submittedName>
        <fullName evidence="2">Uncharacterized protein</fullName>
    </submittedName>
</protein>
<evidence type="ECO:0000256" key="1">
    <source>
        <dbReference type="SAM" id="MobiDB-lite"/>
    </source>
</evidence>
<sequence>MRAGGGREQQQIAEIHQARGLLQAGVGHRLPGAQPDPLPRCCGGTVHSMRAGGWIGESGVDSERVQESGGPP</sequence>
<dbReference type="AlphaFoldDB" id="A0A917VNI8"/>
<feature type="region of interest" description="Disordered" evidence="1">
    <location>
        <begin position="52"/>
        <end position="72"/>
    </location>
</feature>
<dbReference type="EMBL" id="BMMH01000002">
    <property type="protein sequence ID" value="GGK98806.1"/>
    <property type="molecule type" value="Genomic_DNA"/>
</dbReference>
<accession>A0A917VNI8</accession>
<evidence type="ECO:0000313" key="3">
    <source>
        <dbReference type="Proteomes" id="UP000638263"/>
    </source>
</evidence>
<dbReference type="Proteomes" id="UP000638263">
    <property type="component" value="Unassembled WGS sequence"/>
</dbReference>
<evidence type="ECO:0000313" key="2">
    <source>
        <dbReference type="EMBL" id="GGK98806.1"/>
    </source>
</evidence>
<organism evidence="2 3">
    <name type="scientific">Nocardia jinanensis</name>
    <dbReference type="NCBI Taxonomy" id="382504"/>
    <lineage>
        <taxon>Bacteria</taxon>
        <taxon>Bacillati</taxon>
        <taxon>Actinomycetota</taxon>
        <taxon>Actinomycetes</taxon>
        <taxon>Mycobacteriales</taxon>
        <taxon>Nocardiaceae</taxon>
        <taxon>Nocardia</taxon>
    </lineage>
</organism>
<name>A0A917VNI8_9NOCA</name>